<gene>
    <name evidence="1" type="ORF">A7K98_10450</name>
    <name evidence="2" type="ORF">A7K99_10450</name>
</gene>
<evidence type="ECO:0000313" key="3">
    <source>
        <dbReference type="Proteomes" id="UP000195729"/>
    </source>
</evidence>
<reference evidence="3 4" key="1">
    <citation type="submission" date="2016-05" db="EMBL/GenBank/DDBJ databases">
        <title>Complete genome sequence of two 2,5-diketo-D-glunonic acid producing strain Tatumella citrea.</title>
        <authorList>
            <person name="Duan C."/>
            <person name="Yang J."/>
            <person name="Yang S."/>
        </authorList>
    </citation>
    <scope>NUCLEOTIDE SEQUENCE [LARGE SCALE GENOMIC DNA]</scope>
    <source>
        <strain evidence="2 3">ATCC 39140</strain>
        <strain evidence="1 4">DSM 13699</strain>
    </source>
</reference>
<sequence>MAYYNKQATKQGWHFVLTAEIREVLFETVTAIYFFHFAWPKIAIHLVKHIYQSPTCKHRPGD</sequence>
<evidence type="ECO:0000313" key="2">
    <source>
        <dbReference type="EMBL" id="ARU98194.1"/>
    </source>
</evidence>
<dbReference type="AlphaFoldDB" id="A0A1Y0LJB9"/>
<dbReference type="KEGG" id="tci:A7K98_10450"/>
<dbReference type="EMBL" id="CP015579">
    <property type="protein sequence ID" value="ARU94154.1"/>
    <property type="molecule type" value="Genomic_DNA"/>
</dbReference>
<evidence type="ECO:0000313" key="1">
    <source>
        <dbReference type="EMBL" id="ARU94154.1"/>
    </source>
</evidence>
<dbReference type="Proteomes" id="UP000195729">
    <property type="component" value="Chromosome"/>
</dbReference>
<proteinExistence type="predicted"/>
<name>A0A1Y0LJB9_TATCI</name>
<evidence type="ECO:0000313" key="4">
    <source>
        <dbReference type="Proteomes" id="UP000195814"/>
    </source>
</evidence>
<protein>
    <submittedName>
        <fullName evidence="1">Uncharacterized protein</fullName>
    </submittedName>
</protein>
<dbReference type="Proteomes" id="UP000195814">
    <property type="component" value="Chromosome"/>
</dbReference>
<keyword evidence="3" id="KW-1185">Reference proteome</keyword>
<accession>A0A1Y0LJB9</accession>
<organism evidence="1 4">
    <name type="scientific">Tatumella citrea</name>
    <name type="common">Pantoea citrea</name>
    <dbReference type="NCBI Taxonomy" id="53336"/>
    <lineage>
        <taxon>Bacteria</taxon>
        <taxon>Pseudomonadati</taxon>
        <taxon>Pseudomonadota</taxon>
        <taxon>Gammaproteobacteria</taxon>
        <taxon>Enterobacterales</taxon>
        <taxon>Erwiniaceae</taxon>
        <taxon>Tatumella</taxon>
    </lineage>
</organism>
<dbReference type="EMBL" id="CP015581">
    <property type="protein sequence ID" value="ARU98194.1"/>
    <property type="molecule type" value="Genomic_DNA"/>
</dbReference>